<sequence>MMKLFKRKKSDGKIAHSSLLSEPSIQENSTPKEPAMIVMPKPRRILTPTRAILNGFDREKTEVEESEGRRPLEWSNTKKENLLLVQSISHTLLDAPTSHEDDDHSRAYDSALETLSEQDRTQTPLPDPLPSSPAQPSPPAIVPSDETEQLLQALKAKVLWMEKQQALDRAEWQRKEKELLENRQEMMERLRETESQLKEALERRQAQLQRSRSEEQLGRRRRYSSSASHSPSATLVTSTPVHKPRAKSIDPRWPSGDPYLKPRPSYRTSDYYDDQEDEDDYYYPYRIKRYLYPMIYPAPRHYTTHGHSFYGYTQ</sequence>
<feature type="compositionally biased region" description="Pro residues" evidence="1">
    <location>
        <begin position="125"/>
        <end position="141"/>
    </location>
</feature>
<dbReference type="Proteomes" id="UP000717996">
    <property type="component" value="Unassembled WGS sequence"/>
</dbReference>
<feature type="region of interest" description="Disordered" evidence="1">
    <location>
        <begin position="115"/>
        <end position="143"/>
    </location>
</feature>
<dbReference type="OrthoDB" id="2250113at2759"/>
<comment type="caution">
    <text evidence="2">The sequence shown here is derived from an EMBL/GenBank/DDBJ whole genome shotgun (WGS) entry which is preliminary data.</text>
</comment>
<feature type="compositionally biased region" description="Basic residues" evidence="1">
    <location>
        <begin position="1"/>
        <end position="10"/>
    </location>
</feature>
<evidence type="ECO:0000313" key="3">
    <source>
        <dbReference type="Proteomes" id="UP000717996"/>
    </source>
</evidence>
<reference evidence="2" key="1">
    <citation type="journal article" date="2020" name="Microb. Genom.">
        <title>Genetic diversity of clinical and environmental Mucorales isolates obtained from an investigation of mucormycosis cases among solid organ transplant recipients.</title>
        <authorList>
            <person name="Nguyen M.H."/>
            <person name="Kaul D."/>
            <person name="Muto C."/>
            <person name="Cheng S.J."/>
            <person name="Richter R.A."/>
            <person name="Bruno V.M."/>
            <person name="Liu G."/>
            <person name="Beyhan S."/>
            <person name="Sundermann A.J."/>
            <person name="Mounaud S."/>
            <person name="Pasculle A.W."/>
            <person name="Nierman W.C."/>
            <person name="Driscoll E."/>
            <person name="Cumbie R."/>
            <person name="Clancy C.J."/>
            <person name="Dupont C.L."/>
        </authorList>
    </citation>
    <scope>NUCLEOTIDE SEQUENCE</scope>
    <source>
        <strain evidence="2">GL16</strain>
    </source>
</reference>
<name>A0A9P6XZH0_RHIOR</name>
<dbReference type="AlphaFoldDB" id="A0A9P6XZH0"/>
<feature type="compositionally biased region" description="Basic and acidic residues" evidence="1">
    <location>
        <begin position="56"/>
        <end position="76"/>
    </location>
</feature>
<feature type="compositionally biased region" description="Basic and acidic residues" evidence="1">
    <location>
        <begin position="190"/>
        <end position="218"/>
    </location>
</feature>
<feature type="region of interest" description="Disordered" evidence="1">
    <location>
        <begin position="190"/>
        <end position="274"/>
    </location>
</feature>
<protein>
    <submittedName>
        <fullName evidence="2">Uncharacterized protein</fullName>
    </submittedName>
</protein>
<dbReference type="EMBL" id="JAANIT010002636">
    <property type="protein sequence ID" value="KAG1535869.1"/>
    <property type="molecule type" value="Genomic_DNA"/>
</dbReference>
<feature type="compositionally biased region" description="Polar residues" evidence="1">
    <location>
        <begin position="18"/>
        <end position="31"/>
    </location>
</feature>
<proteinExistence type="predicted"/>
<accession>A0A9P6XZH0</accession>
<organism evidence="2 3">
    <name type="scientific">Rhizopus oryzae</name>
    <name type="common">Mucormycosis agent</name>
    <name type="synonym">Rhizopus arrhizus var. delemar</name>
    <dbReference type="NCBI Taxonomy" id="64495"/>
    <lineage>
        <taxon>Eukaryota</taxon>
        <taxon>Fungi</taxon>
        <taxon>Fungi incertae sedis</taxon>
        <taxon>Mucoromycota</taxon>
        <taxon>Mucoromycotina</taxon>
        <taxon>Mucoromycetes</taxon>
        <taxon>Mucorales</taxon>
        <taxon>Mucorineae</taxon>
        <taxon>Rhizopodaceae</taxon>
        <taxon>Rhizopus</taxon>
    </lineage>
</organism>
<feature type="region of interest" description="Disordered" evidence="1">
    <location>
        <begin position="1"/>
        <end position="76"/>
    </location>
</feature>
<evidence type="ECO:0000256" key="1">
    <source>
        <dbReference type="SAM" id="MobiDB-lite"/>
    </source>
</evidence>
<gene>
    <name evidence="2" type="ORF">G6F51_011292</name>
</gene>
<evidence type="ECO:0000313" key="2">
    <source>
        <dbReference type="EMBL" id="KAG1535869.1"/>
    </source>
</evidence>